<dbReference type="EMBL" id="RAPY01000005">
    <property type="protein sequence ID" value="RKE45356.1"/>
    <property type="molecule type" value="Genomic_DNA"/>
</dbReference>
<dbReference type="InterPro" id="IPR023997">
    <property type="entry name" value="TonB-dep_OMP_SusC/RagA_CS"/>
</dbReference>
<keyword evidence="2 7" id="KW-0813">Transport</keyword>
<evidence type="ECO:0000259" key="8">
    <source>
        <dbReference type="Pfam" id="PF07715"/>
    </source>
</evidence>
<dbReference type="GO" id="GO:0009279">
    <property type="term" value="C:cell outer membrane"/>
    <property type="evidence" value="ECO:0007669"/>
    <property type="project" value="UniProtKB-SubCell"/>
</dbReference>
<keyword evidence="5 7" id="KW-0472">Membrane</keyword>
<comment type="similarity">
    <text evidence="7">Belongs to the TonB-dependent receptor family.</text>
</comment>
<evidence type="ECO:0000256" key="5">
    <source>
        <dbReference type="ARBA" id="ARBA00023136"/>
    </source>
</evidence>
<keyword evidence="10" id="KW-1185">Reference proteome</keyword>
<dbReference type="Gene3D" id="2.170.130.10">
    <property type="entry name" value="TonB-dependent receptor, plug domain"/>
    <property type="match status" value="1"/>
</dbReference>
<evidence type="ECO:0000313" key="10">
    <source>
        <dbReference type="Proteomes" id="UP000286246"/>
    </source>
</evidence>
<evidence type="ECO:0000313" key="9">
    <source>
        <dbReference type="EMBL" id="RKE45356.1"/>
    </source>
</evidence>
<gene>
    <name evidence="9" type="ORF">DFQ12_4428</name>
</gene>
<reference evidence="9 10" key="1">
    <citation type="submission" date="2018-09" db="EMBL/GenBank/DDBJ databases">
        <title>Genomic Encyclopedia of Type Strains, Phase III (KMG-III): the genomes of soil and plant-associated and newly described type strains.</title>
        <authorList>
            <person name="Whitman W."/>
        </authorList>
    </citation>
    <scope>NUCLEOTIDE SEQUENCE [LARGE SCALE GENOMIC DNA]</scope>
    <source>
        <strain evidence="9 10">CECT 7938</strain>
    </source>
</reference>
<evidence type="ECO:0000256" key="4">
    <source>
        <dbReference type="ARBA" id="ARBA00022692"/>
    </source>
</evidence>
<evidence type="ECO:0000256" key="3">
    <source>
        <dbReference type="ARBA" id="ARBA00022452"/>
    </source>
</evidence>
<keyword evidence="6 7" id="KW-0998">Cell outer membrane</keyword>
<comment type="subcellular location">
    <subcellularLocation>
        <location evidence="1 7">Cell outer membrane</location>
        <topology evidence="1 7">Multi-pass membrane protein</topology>
    </subcellularLocation>
</comment>
<dbReference type="NCBIfam" id="TIGR04057">
    <property type="entry name" value="SusC_RagA_signa"/>
    <property type="match status" value="1"/>
</dbReference>
<comment type="caution">
    <text evidence="9">The sequence shown here is derived from an EMBL/GenBank/DDBJ whole genome shotgun (WGS) entry which is preliminary data.</text>
</comment>
<evidence type="ECO:0000256" key="2">
    <source>
        <dbReference type="ARBA" id="ARBA00022448"/>
    </source>
</evidence>
<dbReference type="Pfam" id="PF07715">
    <property type="entry name" value="Plug"/>
    <property type="match status" value="1"/>
</dbReference>
<dbReference type="Gene3D" id="2.40.170.20">
    <property type="entry name" value="TonB-dependent receptor, beta-barrel domain"/>
    <property type="match status" value="1"/>
</dbReference>
<evidence type="ECO:0000256" key="7">
    <source>
        <dbReference type="PROSITE-ProRule" id="PRU01360"/>
    </source>
</evidence>
<dbReference type="AlphaFoldDB" id="A0A420ALM3"/>
<sequence length="1055" mass="119990">MRAFTILLFVLLIQGIGKAQDRQGFVIHASRDNGAVTDARVKILSTQQLLLKDHTGKYRIDHLRPADSIEIAHLSFMTRRVAVKDLLLNPVVLLESKENQLEEVQISTGYQFITKERATGSYATLDEKQLNRQVSTDIISRLDGSVPGMLFNRNSPRAISIRGQSTLFSESNPLIVLDNFPYEGDILDINPNDVEQITVLKDAAAASIWGAQAANGVIVITTKQGKRDNSPKLGFNVNMTIGAKPDLYYQPRMSTGSFIELEKYLFDKGVYKAAETSVNKTPYTPVIALLIQKRDNPAMADQIDAQIEQLKTIDSRMDMDKYLYQNMVNRQYNINLSGGSKKQTYYISLGYDDNREELVRNGLKRLSANLKNTFFLLDDHLQLTTAVDLSERRQESPNLGNNGLNMTGQSQLYPYARLRNEDGSYARTVKNYPWAFIDQATADGLLDWSSRPLEEVYLTERTAASSYYRMYADLNYKIWDGLRVTALYQYTQNKNDFRKYNPPETFFSRDLINNLTQIQSDGSLIRPIPLGGILNTENSKSHNHAFRSQLDYQKEWQQHQWRAMAGFEIRDNPAVSNSNLLYGYNDDLAFSANVDFVNSYPRYVNPNSKQTIANGEKLVETVDRYRSFYGNIAYTYDRQLDFYASARLDQSNLFGVRTNQKGVPLWSVGMAYQLSKASFYKSEIFPYLKLKASYGYNGNINKSITAFTTIRYYGNAILTGLPYARVVNPPNPALRWERTKVLNLGLDFASKDNRITGGIERYWKRGLDLIGETPYAPSAGVSSFTENYANTKTSGLDVQLKTKNFIKAFGWDTEYFLSIARDEITHYLPQVTSFTGAQVTLVGKPPYGLYSYPFKGLNPLNGNPVGYLDGQESENYAAIIAGMDEHSIVYHGSQRPTVFGGLRNTFTWRNLSLSVNMTYRLGYFYRRNTVKMAAVLTANSQHGDYEYRWQKPGDEQYTVIPSIPETNNANRDNFYNNTGLFVEKGDHLRLQDLKLSYAIAQNRLRKMKIQDASFFVYANNLGIIWKSSKNSLDPDYPLVDFPPSRTISFGLNFKF</sequence>
<protein>
    <submittedName>
        <fullName evidence="9">TonB-linked SusC/RagA family outer membrane protein</fullName>
    </submittedName>
</protein>
<dbReference type="RefSeq" id="WP_167457329.1">
    <property type="nucleotide sequence ID" value="NZ_RAPY01000005.1"/>
</dbReference>
<evidence type="ECO:0000256" key="1">
    <source>
        <dbReference type="ARBA" id="ARBA00004571"/>
    </source>
</evidence>
<dbReference type="Proteomes" id="UP000286246">
    <property type="component" value="Unassembled WGS sequence"/>
</dbReference>
<dbReference type="InterPro" id="IPR023996">
    <property type="entry name" value="TonB-dep_OMP_SusC/RagA"/>
</dbReference>
<proteinExistence type="inferred from homology"/>
<accession>A0A420ALM3</accession>
<dbReference type="InterPro" id="IPR036942">
    <property type="entry name" value="Beta-barrel_TonB_sf"/>
</dbReference>
<dbReference type="InterPro" id="IPR039426">
    <property type="entry name" value="TonB-dep_rcpt-like"/>
</dbReference>
<dbReference type="NCBIfam" id="TIGR04056">
    <property type="entry name" value="OMP_RagA_SusC"/>
    <property type="match status" value="1"/>
</dbReference>
<keyword evidence="3 7" id="KW-1134">Transmembrane beta strand</keyword>
<name>A0A420ALM3_SPHD1</name>
<feature type="domain" description="TonB-dependent receptor plug" evidence="8">
    <location>
        <begin position="115"/>
        <end position="217"/>
    </location>
</feature>
<organism evidence="9 10">
    <name type="scientific">Sphingobacterium detergens</name>
    <dbReference type="NCBI Taxonomy" id="1145106"/>
    <lineage>
        <taxon>Bacteria</taxon>
        <taxon>Pseudomonadati</taxon>
        <taxon>Bacteroidota</taxon>
        <taxon>Sphingobacteriia</taxon>
        <taxon>Sphingobacteriales</taxon>
        <taxon>Sphingobacteriaceae</taxon>
        <taxon>Sphingobacterium</taxon>
    </lineage>
</organism>
<dbReference type="InterPro" id="IPR012910">
    <property type="entry name" value="Plug_dom"/>
</dbReference>
<keyword evidence="4 7" id="KW-0812">Transmembrane</keyword>
<dbReference type="InterPro" id="IPR037066">
    <property type="entry name" value="Plug_dom_sf"/>
</dbReference>
<evidence type="ECO:0000256" key="6">
    <source>
        <dbReference type="ARBA" id="ARBA00023237"/>
    </source>
</evidence>
<dbReference type="SUPFAM" id="SSF56935">
    <property type="entry name" value="Porins"/>
    <property type="match status" value="1"/>
</dbReference>
<dbReference type="PROSITE" id="PS52016">
    <property type="entry name" value="TONB_DEPENDENT_REC_3"/>
    <property type="match status" value="1"/>
</dbReference>